<feature type="binding site" evidence="10">
    <location>
        <position position="234"/>
    </location>
    <ligand>
        <name>Mn(2+)</name>
        <dbReference type="ChEBI" id="CHEBI:29035"/>
    </ligand>
</feature>
<sequence>MKEILNTLYVTTERAYLHLDHDTIRMEAKETKLVQMPLIHLSSIVCFGNILLSPALIHRCAEDGRTIVLLDTHGHFKARIEGPTSGNVLLRQAQYVANSDQTRAFSIARNIVAGKVQNCRQVLMRAYRETENDKDRHVLAAAAIVHANVLKRLEHYTLIEAVRGSEGDAARAYFGAFDSMVREDRTVFTLNGRTRRPPLDRVNALLSFVYTLLRHDCAGALQGVGLDPQVGYLHVLRPGRPALALDLMEELRPIVADRLILSLINRCQIQRDDFIEREGGAIHLTEKARKVVIQAYQNRKQNEVQHRVLSKKIPIGLLPHVQARLLARHLRGDVPDYLPFLYR</sequence>
<keyword evidence="4 10" id="KW-0378">Hydrolase</keyword>
<dbReference type="NCBIfam" id="TIGR00287">
    <property type="entry name" value="cas1"/>
    <property type="match status" value="1"/>
</dbReference>
<keyword evidence="12" id="KW-1185">Reference proteome</keyword>
<feature type="binding site" evidence="10">
    <location>
        <position position="249"/>
    </location>
    <ligand>
        <name>Mn(2+)</name>
        <dbReference type="ChEBI" id="CHEBI:29035"/>
    </ligand>
</feature>
<evidence type="ECO:0000256" key="2">
    <source>
        <dbReference type="ARBA" id="ARBA00022723"/>
    </source>
</evidence>
<dbReference type="InterPro" id="IPR042206">
    <property type="entry name" value="CRISPR-assoc_Cas1_C"/>
</dbReference>
<comment type="caution">
    <text evidence="11">The sequence shown here is derived from an EMBL/GenBank/DDBJ whole genome shotgun (WGS) entry which is preliminary data.</text>
</comment>
<dbReference type="GO" id="GO:0043571">
    <property type="term" value="P:maintenance of CRISPR repeat elements"/>
    <property type="evidence" value="ECO:0007669"/>
    <property type="project" value="UniProtKB-UniRule"/>
</dbReference>
<evidence type="ECO:0000256" key="4">
    <source>
        <dbReference type="ARBA" id="ARBA00022801"/>
    </source>
</evidence>
<evidence type="ECO:0000256" key="6">
    <source>
        <dbReference type="ARBA" id="ARBA00023118"/>
    </source>
</evidence>
<dbReference type="AlphaFoldDB" id="A0A401ZH73"/>
<dbReference type="RefSeq" id="WP_126597112.1">
    <property type="nucleotide sequence ID" value="NZ_BIFQ01000001.1"/>
</dbReference>
<keyword evidence="6 10" id="KW-0051">Antiviral defense</keyword>
<dbReference type="OrthoDB" id="9803119at2"/>
<evidence type="ECO:0000256" key="1">
    <source>
        <dbReference type="ARBA" id="ARBA00022722"/>
    </source>
</evidence>
<dbReference type="GO" id="GO:0003677">
    <property type="term" value="F:DNA binding"/>
    <property type="evidence" value="ECO:0007669"/>
    <property type="project" value="UniProtKB-KW"/>
</dbReference>
<keyword evidence="7 10" id="KW-0238">DNA-binding</keyword>
<protein>
    <recommendedName>
        <fullName evidence="10">CRISPR-associated endonuclease Cas1</fullName>
        <ecNumber evidence="10">3.1.-.-</ecNumber>
    </recommendedName>
</protein>
<dbReference type="InterPro" id="IPR050646">
    <property type="entry name" value="Cas1"/>
</dbReference>
<dbReference type="CDD" id="cd09721">
    <property type="entry name" value="Cas1_I-C"/>
    <property type="match status" value="1"/>
</dbReference>
<gene>
    <name evidence="11" type="primary">cas1-1</name>
    <name evidence="10" type="synonym">cas1</name>
    <name evidence="11" type="ORF">KDAU_34720</name>
</gene>
<evidence type="ECO:0000256" key="5">
    <source>
        <dbReference type="ARBA" id="ARBA00022842"/>
    </source>
</evidence>
<dbReference type="PANTHER" id="PTHR34353:SF2">
    <property type="entry name" value="CRISPR-ASSOCIATED ENDONUCLEASE CAS1 1"/>
    <property type="match status" value="1"/>
</dbReference>
<keyword evidence="5 10" id="KW-0460">Magnesium</keyword>
<evidence type="ECO:0000256" key="10">
    <source>
        <dbReference type="HAMAP-Rule" id="MF_01470"/>
    </source>
</evidence>
<evidence type="ECO:0000256" key="8">
    <source>
        <dbReference type="ARBA" id="ARBA00023211"/>
    </source>
</evidence>
<evidence type="ECO:0000256" key="7">
    <source>
        <dbReference type="ARBA" id="ARBA00023125"/>
    </source>
</evidence>
<reference evidence="12" key="1">
    <citation type="submission" date="2018-12" db="EMBL/GenBank/DDBJ databases">
        <title>Tengunoibacter tsumagoiensis gen. nov., sp. nov., Dictyobacter kobayashii sp. nov., D. alpinus sp. nov., and D. joshuensis sp. nov. and description of Dictyobacteraceae fam. nov. within the order Ktedonobacterales isolated from Tengu-no-mugimeshi.</title>
        <authorList>
            <person name="Wang C.M."/>
            <person name="Zheng Y."/>
            <person name="Sakai Y."/>
            <person name="Toyoda A."/>
            <person name="Minakuchi Y."/>
            <person name="Abe K."/>
            <person name="Yokota A."/>
            <person name="Yabe S."/>
        </authorList>
    </citation>
    <scope>NUCLEOTIDE SEQUENCE [LARGE SCALE GENOMIC DNA]</scope>
    <source>
        <strain evidence="12">S-27</strain>
    </source>
</reference>
<comment type="similarity">
    <text evidence="10">Belongs to the CRISPR-associated endonuclease Cas1 family.</text>
</comment>
<dbReference type="InterPro" id="IPR002729">
    <property type="entry name" value="CRISPR-assoc_Cas1"/>
</dbReference>
<organism evidence="11 12">
    <name type="scientific">Dictyobacter aurantiacus</name>
    <dbReference type="NCBI Taxonomy" id="1936993"/>
    <lineage>
        <taxon>Bacteria</taxon>
        <taxon>Bacillati</taxon>
        <taxon>Chloroflexota</taxon>
        <taxon>Ktedonobacteria</taxon>
        <taxon>Ktedonobacterales</taxon>
        <taxon>Dictyobacteraceae</taxon>
        <taxon>Dictyobacter</taxon>
    </lineage>
</organism>
<keyword evidence="8 10" id="KW-0464">Manganese</keyword>
<evidence type="ECO:0000256" key="9">
    <source>
        <dbReference type="ARBA" id="ARBA00038592"/>
    </source>
</evidence>
<keyword evidence="2 10" id="KW-0479">Metal-binding</keyword>
<dbReference type="InterPro" id="IPR019856">
    <property type="entry name" value="CRISPR-assoc_Cas1_DVULG"/>
</dbReference>
<dbReference type="EC" id="3.1.-.-" evidence="10"/>
<dbReference type="InterPro" id="IPR042211">
    <property type="entry name" value="CRISPR-assoc_Cas1_N"/>
</dbReference>
<proteinExistence type="inferred from homology"/>
<evidence type="ECO:0000256" key="3">
    <source>
        <dbReference type="ARBA" id="ARBA00022759"/>
    </source>
</evidence>
<comment type="cofactor">
    <cofactor evidence="10">
        <name>Mg(2+)</name>
        <dbReference type="ChEBI" id="CHEBI:18420"/>
    </cofactor>
    <cofactor evidence="10">
        <name>Mn(2+)</name>
        <dbReference type="ChEBI" id="CHEBI:29035"/>
    </cofactor>
</comment>
<dbReference type="Gene3D" id="1.20.120.920">
    <property type="entry name" value="CRISPR-associated endonuclease Cas1, C-terminal domain"/>
    <property type="match status" value="1"/>
</dbReference>
<comment type="function">
    <text evidence="10">CRISPR (clustered regularly interspaced short palindromic repeat), is an adaptive immune system that provides protection against mobile genetic elements (viruses, transposable elements and conjugative plasmids). CRISPR clusters contain spacers, sequences complementary to antecedent mobile elements, and target invading nucleic acids. CRISPR clusters are transcribed and processed into CRISPR RNA (crRNA). Acts as a dsDNA endonuclease. Involved in the integration of spacer DNA into the CRISPR cassette.</text>
</comment>
<feature type="binding site" evidence="10">
    <location>
        <position position="166"/>
    </location>
    <ligand>
        <name>Mn(2+)</name>
        <dbReference type="ChEBI" id="CHEBI:29035"/>
    </ligand>
</feature>
<dbReference type="Gene3D" id="3.100.10.20">
    <property type="entry name" value="CRISPR-associated endonuclease Cas1, N-terminal domain"/>
    <property type="match status" value="1"/>
</dbReference>
<dbReference type="GO" id="GO:0004520">
    <property type="term" value="F:DNA endonuclease activity"/>
    <property type="evidence" value="ECO:0007669"/>
    <property type="project" value="InterPro"/>
</dbReference>
<dbReference type="HAMAP" id="MF_01470">
    <property type="entry name" value="Cas1"/>
    <property type="match status" value="1"/>
</dbReference>
<name>A0A401ZH73_9CHLR</name>
<dbReference type="GO" id="GO:0016787">
    <property type="term" value="F:hydrolase activity"/>
    <property type="evidence" value="ECO:0007669"/>
    <property type="project" value="UniProtKB-KW"/>
</dbReference>
<evidence type="ECO:0000313" key="11">
    <source>
        <dbReference type="EMBL" id="GCE06143.1"/>
    </source>
</evidence>
<dbReference type="Pfam" id="PF01867">
    <property type="entry name" value="Cas_Cas1"/>
    <property type="match status" value="1"/>
</dbReference>
<dbReference type="NCBIfam" id="TIGR03640">
    <property type="entry name" value="cas1_DVULG"/>
    <property type="match status" value="1"/>
</dbReference>
<dbReference type="GO" id="GO:0051607">
    <property type="term" value="P:defense response to virus"/>
    <property type="evidence" value="ECO:0007669"/>
    <property type="project" value="UniProtKB-UniRule"/>
</dbReference>
<keyword evidence="1 10" id="KW-0540">Nuclease</keyword>
<dbReference type="PANTHER" id="PTHR34353">
    <property type="entry name" value="CRISPR-ASSOCIATED ENDONUCLEASE CAS1 1"/>
    <property type="match status" value="1"/>
</dbReference>
<dbReference type="Proteomes" id="UP000287224">
    <property type="component" value="Unassembled WGS sequence"/>
</dbReference>
<comment type="subunit">
    <text evidence="9 10">Homodimer, forms a heterotetramer with a Cas2 homodimer.</text>
</comment>
<evidence type="ECO:0000313" key="12">
    <source>
        <dbReference type="Proteomes" id="UP000287224"/>
    </source>
</evidence>
<accession>A0A401ZH73</accession>
<dbReference type="EMBL" id="BIFQ01000001">
    <property type="protein sequence ID" value="GCE06143.1"/>
    <property type="molecule type" value="Genomic_DNA"/>
</dbReference>
<dbReference type="GO" id="GO:0046872">
    <property type="term" value="F:metal ion binding"/>
    <property type="evidence" value="ECO:0007669"/>
    <property type="project" value="UniProtKB-UniRule"/>
</dbReference>
<keyword evidence="3 10" id="KW-0255">Endonuclease</keyword>